<proteinExistence type="predicted"/>
<evidence type="ECO:0000313" key="3">
    <source>
        <dbReference type="EMBL" id="CAG2196795.1"/>
    </source>
</evidence>
<evidence type="ECO:0000256" key="1">
    <source>
        <dbReference type="SAM" id="Coils"/>
    </source>
</evidence>
<feature type="coiled-coil region" evidence="1">
    <location>
        <begin position="38"/>
        <end position="65"/>
    </location>
</feature>
<comment type="caution">
    <text evidence="3">The sequence shown here is derived from an EMBL/GenBank/DDBJ whole genome shotgun (WGS) entry which is preliminary data.</text>
</comment>
<protein>
    <submittedName>
        <fullName evidence="3">Uncharacterized protein</fullName>
    </submittedName>
</protein>
<gene>
    <name evidence="3" type="ORF">MEDL_11651</name>
</gene>
<keyword evidence="4" id="KW-1185">Reference proteome</keyword>
<keyword evidence="2" id="KW-0732">Signal</keyword>
<dbReference type="EMBL" id="CAJPWZ010000573">
    <property type="protein sequence ID" value="CAG2196795.1"/>
    <property type="molecule type" value="Genomic_DNA"/>
</dbReference>
<organism evidence="3 4">
    <name type="scientific">Mytilus edulis</name>
    <name type="common">Blue mussel</name>
    <dbReference type="NCBI Taxonomy" id="6550"/>
    <lineage>
        <taxon>Eukaryota</taxon>
        <taxon>Metazoa</taxon>
        <taxon>Spiralia</taxon>
        <taxon>Lophotrochozoa</taxon>
        <taxon>Mollusca</taxon>
        <taxon>Bivalvia</taxon>
        <taxon>Autobranchia</taxon>
        <taxon>Pteriomorphia</taxon>
        <taxon>Mytilida</taxon>
        <taxon>Mytiloidea</taxon>
        <taxon>Mytilidae</taxon>
        <taxon>Mytilinae</taxon>
        <taxon>Mytilus</taxon>
    </lineage>
</organism>
<evidence type="ECO:0000256" key="2">
    <source>
        <dbReference type="SAM" id="SignalP"/>
    </source>
</evidence>
<sequence>MFVLILLNICLNVLIVSPLTDDSKRLLLNDPDVILDRLTKLENLVVQLQSDNSKLTQENRQHTLNMKAMEISISTLQSTSKSGSTYTIWGRTTCPATNDTEEVYSGYAAGGLYSERGSSQDILCATTNPVFGKTSGYDYGHLFGVEYDNDFFAPHANGEDMPCAVCNRKSTTSSIMIPGTSTCYPGWRTDYHGYLATGAQTYTTGANYICIDINPEFLVAGSVNTNAGRLMGPVLAKCGVLKCPPYHDNYPVTCVVCSK</sequence>
<dbReference type="OrthoDB" id="6267266at2759"/>
<dbReference type="Proteomes" id="UP000683360">
    <property type="component" value="Unassembled WGS sequence"/>
</dbReference>
<accession>A0A8S3QMI0</accession>
<dbReference type="GO" id="GO:0005615">
    <property type="term" value="C:extracellular space"/>
    <property type="evidence" value="ECO:0007669"/>
    <property type="project" value="TreeGrafter"/>
</dbReference>
<dbReference type="PANTHER" id="PTHR24024:SF18">
    <property type="entry name" value="SHORT-CHAIN COLLAGEN C4-LIKE"/>
    <property type="match status" value="1"/>
</dbReference>
<feature type="chain" id="PRO_5035893172" evidence="2">
    <location>
        <begin position="19"/>
        <end position="259"/>
    </location>
</feature>
<dbReference type="AlphaFoldDB" id="A0A8S3QMI0"/>
<keyword evidence="1" id="KW-0175">Coiled coil</keyword>
<reference evidence="3" key="1">
    <citation type="submission" date="2021-03" db="EMBL/GenBank/DDBJ databases">
        <authorList>
            <person name="Bekaert M."/>
        </authorList>
    </citation>
    <scope>NUCLEOTIDE SEQUENCE</scope>
</reference>
<dbReference type="PANTHER" id="PTHR24024">
    <property type="entry name" value="PULMONARY SURFACTANT-ASSOCIATED PROTEIN A"/>
    <property type="match status" value="1"/>
</dbReference>
<evidence type="ECO:0000313" key="4">
    <source>
        <dbReference type="Proteomes" id="UP000683360"/>
    </source>
</evidence>
<feature type="signal peptide" evidence="2">
    <location>
        <begin position="1"/>
        <end position="18"/>
    </location>
</feature>
<dbReference type="InterPro" id="IPR051077">
    <property type="entry name" value="Ca-dependent_lectin"/>
</dbReference>
<name>A0A8S3QMI0_MYTED</name>